<name>G2Y8I3_BOTF4</name>
<accession>G2Y8I3</accession>
<dbReference type="HOGENOM" id="CLU_2812044_0_0_1"/>
<gene>
    <name evidence="1" type="ORF">BofuT4_uP105480.1</name>
</gene>
<organism evidence="1 2">
    <name type="scientific">Botryotinia fuckeliana (strain T4)</name>
    <name type="common">Noble rot fungus</name>
    <name type="synonym">Botrytis cinerea</name>
    <dbReference type="NCBI Taxonomy" id="999810"/>
    <lineage>
        <taxon>Eukaryota</taxon>
        <taxon>Fungi</taxon>
        <taxon>Dikarya</taxon>
        <taxon>Ascomycota</taxon>
        <taxon>Pezizomycotina</taxon>
        <taxon>Leotiomycetes</taxon>
        <taxon>Helotiales</taxon>
        <taxon>Sclerotiniaceae</taxon>
        <taxon>Botrytis</taxon>
    </lineage>
</organism>
<protein>
    <submittedName>
        <fullName evidence="1">Uncharacterized protein</fullName>
    </submittedName>
</protein>
<sequence>MLRLSSEAEMCCAEMTGREDRPEYDARSLPEGRCKCRSRLKIDVAKVCRKVNPDDCQMMLDEGLKSA</sequence>
<evidence type="ECO:0000313" key="1">
    <source>
        <dbReference type="EMBL" id="CCD48890.1"/>
    </source>
</evidence>
<dbReference type="Proteomes" id="UP000008177">
    <property type="component" value="Unplaced contigs"/>
</dbReference>
<dbReference type="InParanoid" id="G2Y8I3"/>
<proteinExistence type="predicted"/>
<reference evidence="2" key="1">
    <citation type="journal article" date="2011" name="PLoS Genet.">
        <title>Genomic analysis of the necrotrophic fungal pathogens Sclerotinia sclerotiorum and Botrytis cinerea.</title>
        <authorList>
            <person name="Amselem J."/>
            <person name="Cuomo C.A."/>
            <person name="van Kan J.A."/>
            <person name="Viaud M."/>
            <person name="Benito E.P."/>
            <person name="Couloux A."/>
            <person name="Coutinho P.M."/>
            <person name="de Vries R.P."/>
            <person name="Dyer P.S."/>
            <person name="Fillinger S."/>
            <person name="Fournier E."/>
            <person name="Gout L."/>
            <person name="Hahn M."/>
            <person name="Kohn L."/>
            <person name="Lapalu N."/>
            <person name="Plummer K.M."/>
            <person name="Pradier J.M."/>
            <person name="Quevillon E."/>
            <person name="Sharon A."/>
            <person name="Simon A."/>
            <person name="ten Have A."/>
            <person name="Tudzynski B."/>
            <person name="Tudzynski P."/>
            <person name="Wincker P."/>
            <person name="Andrew M."/>
            <person name="Anthouard V."/>
            <person name="Beever R.E."/>
            <person name="Beffa R."/>
            <person name="Benoit I."/>
            <person name="Bouzid O."/>
            <person name="Brault B."/>
            <person name="Chen Z."/>
            <person name="Choquer M."/>
            <person name="Collemare J."/>
            <person name="Cotton P."/>
            <person name="Danchin E.G."/>
            <person name="Da Silva C."/>
            <person name="Gautier A."/>
            <person name="Giraud C."/>
            <person name="Giraud T."/>
            <person name="Gonzalez C."/>
            <person name="Grossetete S."/>
            <person name="Guldener U."/>
            <person name="Henrissat B."/>
            <person name="Howlett B.J."/>
            <person name="Kodira C."/>
            <person name="Kretschmer M."/>
            <person name="Lappartient A."/>
            <person name="Leroch M."/>
            <person name="Levis C."/>
            <person name="Mauceli E."/>
            <person name="Neuveglise C."/>
            <person name="Oeser B."/>
            <person name="Pearson M."/>
            <person name="Poulain J."/>
            <person name="Poussereau N."/>
            <person name="Quesneville H."/>
            <person name="Rascle C."/>
            <person name="Schumacher J."/>
            <person name="Segurens B."/>
            <person name="Sexton A."/>
            <person name="Silva E."/>
            <person name="Sirven C."/>
            <person name="Soanes D.M."/>
            <person name="Talbot N.J."/>
            <person name="Templeton M."/>
            <person name="Yandava C."/>
            <person name="Yarden O."/>
            <person name="Zeng Q."/>
            <person name="Rollins J.A."/>
            <person name="Lebrun M.H."/>
            <person name="Dickman M."/>
        </authorList>
    </citation>
    <scope>NUCLEOTIDE SEQUENCE [LARGE SCALE GENOMIC DNA]</scope>
    <source>
        <strain evidence="2">T4</strain>
    </source>
</reference>
<dbReference type="EMBL" id="FQ790299">
    <property type="protein sequence ID" value="CCD48890.1"/>
    <property type="molecule type" value="Genomic_DNA"/>
</dbReference>
<dbReference type="AlphaFoldDB" id="G2Y8I3"/>
<evidence type="ECO:0000313" key="2">
    <source>
        <dbReference type="Proteomes" id="UP000008177"/>
    </source>
</evidence>